<keyword evidence="3" id="KW-1185">Reference proteome</keyword>
<evidence type="ECO:0000256" key="1">
    <source>
        <dbReference type="SAM" id="MobiDB-lite"/>
    </source>
</evidence>
<evidence type="ECO:0000313" key="2">
    <source>
        <dbReference type="EMBL" id="KAJ8951251.1"/>
    </source>
</evidence>
<feature type="region of interest" description="Disordered" evidence="1">
    <location>
        <begin position="538"/>
        <end position="561"/>
    </location>
</feature>
<reference evidence="2" key="1">
    <citation type="journal article" date="2023" name="Insect Mol. Biol.">
        <title>Genome sequencing provides insights into the evolution of gene families encoding plant cell wall-degrading enzymes in longhorned beetles.</title>
        <authorList>
            <person name="Shin N.R."/>
            <person name="Okamura Y."/>
            <person name="Kirsch R."/>
            <person name="Pauchet Y."/>
        </authorList>
    </citation>
    <scope>NUCLEOTIDE SEQUENCE</scope>
    <source>
        <strain evidence="2">MMC_N1</strain>
    </source>
</reference>
<organism evidence="2 3">
    <name type="scientific">Molorchus minor</name>
    <dbReference type="NCBI Taxonomy" id="1323400"/>
    <lineage>
        <taxon>Eukaryota</taxon>
        <taxon>Metazoa</taxon>
        <taxon>Ecdysozoa</taxon>
        <taxon>Arthropoda</taxon>
        <taxon>Hexapoda</taxon>
        <taxon>Insecta</taxon>
        <taxon>Pterygota</taxon>
        <taxon>Neoptera</taxon>
        <taxon>Endopterygota</taxon>
        <taxon>Coleoptera</taxon>
        <taxon>Polyphaga</taxon>
        <taxon>Cucujiformia</taxon>
        <taxon>Chrysomeloidea</taxon>
        <taxon>Cerambycidae</taxon>
        <taxon>Lamiinae</taxon>
        <taxon>Monochamini</taxon>
        <taxon>Molorchus</taxon>
    </lineage>
</organism>
<dbReference type="PANTHER" id="PTHR33480">
    <property type="entry name" value="SET DOMAIN-CONTAINING PROTEIN-RELATED"/>
    <property type="match status" value="1"/>
</dbReference>
<proteinExistence type="predicted"/>
<name>A0ABQ9IQ98_9CUCU</name>
<dbReference type="Proteomes" id="UP001162164">
    <property type="component" value="Unassembled WGS sequence"/>
</dbReference>
<accession>A0ABQ9IQ98</accession>
<feature type="non-terminal residue" evidence="2">
    <location>
        <position position="1"/>
    </location>
</feature>
<protein>
    <submittedName>
        <fullName evidence="2">Uncharacterized protein</fullName>
    </submittedName>
</protein>
<evidence type="ECO:0000313" key="3">
    <source>
        <dbReference type="Proteomes" id="UP001162164"/>
    </source>
</evidence>
<dbReference type="PANTHER" id="PTHR33480:SF1">
    <property type="entry name" value="TYR RECOMBINASE DOMAIN-CONTAINING PROTEIN"/>
    <property type="match status" value="1"/>
</dbReference>
<dbReference type="EMBL" id="JAPWTJ010003848">
    <property type="protein sequence ID" value="KAJ8951251.1"/>
    <property type="molecule type" value="Genomic_DNA"/>
</dbReference>
<comment type="caution">
    <text evidence="2">The sequence shown here is derived from an EMBL/GenBank/DDBJ whole genome shotgun (WGS) entry which is preliminary data.</text>
</comment>
<sequence length="660" mass="77330">GEEKKAPQKRHCCYYCHKQVFKIYRHYTEVHKEENEVKKISLLEKKNPLRKHLLDKLRKKGDYIFNTQLKSENEEIVVCRQSLKTEKAARKKNVPCPHCLGYYSKLSIRHHIEKCMPRPNKLLKRVNIQAECRRLQNNIHQIASEDLQTKIFPILNDDDVTNVIRYDEACTSHGAQIRSNLRTLGRLILAIKELNPTINNLYEALDACYVDLIIKGIDKVAGLDTTSNLYKSPATAMLLSTELKKLSKLLHMEFIKKGDIQSQKRMEDLYTVFNLEFHVTINKKGAETQKINSRRKKTILPKTDQIARFRDYLENKIKYYINKLNEKYSQMDWMRLAEFTLVHLAVFNRKRPGETQRILIDDYKNYEIVGSDEITDTDLVFREQIQKWTRVKFTGKLGNNTALLIHRDIGFRAIDLILKYRDVAGVPKENKFVFGVPSQYRQQGTFQTCQLIRKLADLSGIENPELLRTRLLRQHLATETATSQVDDRLEGRVSDFMSHKRQIHKDFYVMTQKKDNITKGSQLLENFSSFKCKANVSDQNSKNLSDEDYSPHDDQESEEELTNEEINYAIARKHFHNIICSEDNVSKHEVKHFFQSHQKLYKLRTPHLIMQWIKGEQKKFIQEKNGITVFNMLLNYPLTDGLSTSCFGYSDEGLRPQFRA</sequence>
<gene>
    <name evidence="2" type="ORF">NQ317_000558</name>
</gene>